<dbReference type="Pfam" id="PF01343">
    <property type="entry name" value="Peptidase_S49"/>
    <property type="match status" value="1"/>
</dbReference>
<proteinExistence type="inferred from homology"/>
<keyword evidence="5" id="KW-0812">Transmembrane</keyword>
<evidence type="ECO:0000259" key="11">
    <source>
        <dbReference type="Pfam" id="PF01343"/>
    </source>
</evidence>
<protein>
    <recommendedName>
        <fullName evidence="14">Peptidase S49 domain-containing protein</fullName>
    </recommendedName>
</protein>
<evidence type="ECO:0000313" key="13">
    <source>
        <dbReference type="EMBL" id="CAD9671687.1"/>
    </source>
</evidence>
<dbReference type="Pfam" id="PF08496">
    <property type="entry name" value="Peptidase_S49_N"/>
    <property type="match status" value="1"/>
</dbReference>
<dbReference type="InterPro" id="IPR013703">
    <property type="entry name" value="Peptidase_S49_N_proteobac"/>
</dbReference>
<dbReference type="PANTHER" id="PTHR42987">
    <property type="entry name" value="PEPTIDASE S49"/>
    <property type="match status" value="1"/>
</dbReference>
<keyword evidence="9" id="KW-0472">Membrane</keyword>
<keyword evidence="8" id="KW-1133">Transmembrane helix</keyword>
<dbReference type="InterPro" id="IPR047272">
    <property type="entry name" value="S49_SppA_C"/>
</dbReference>
<evidence type="ECO:0000256" key="2">
    <source>
        <dbReference type="ARBA" id="ARBA00008683"/>
    </source>
</evidence>
<dbReference type="NCBIfam" id="NF008745">
    <property type="entry name" value="PRK11778.1"/>
    <property type="match status" value="1"/>
</dbReference>
<dbReference type="InterPro" id="IPR002142">
    <property type="entry name" value="Peptidase_S49"/>
</dbReference>
<organism evidence="13">
    <name type="scientific">Eucampia antarctica</name>
    <dbReference type="NCBI Taxonomy" id="49252"/>
    <lineage>
        <taxon>Eukaryota</taxon>
        <taxon>Sar</taxon>
        <taxon>Stramenopiles</taxon>
        <taxon>Ochrophyta</taxon>
        <taxon>Bacillariophyta</taxon>
        <taxon>Mediophyceae</taxon>
        <taxon>Biddulphiophycidae</taxon>
        <taxon>Hemiaulales</taxon>
        <taxon>Hemiaulaceae</taxon>
        <taxon>Eucampia</taxon>
    </lineage>
</organism>
<evidence type="ECO:0000256" key="1">
    <source>
        <dbReference type="ARBA" id="ARBA00004236"/>
    </source>
</evidence>
<evidence type="ECO:0000259" key="12">
    <source>
        <dbReference type="Pfam" id="PF08496"/>
    </source>
</evidence>
<comment type="subcellular location">
    <subcellularLocation>
        <location evidence="1">Cell membrane</location>
    </subcellularLocation>
</comment>
<comment type="similarity">
    <text evidence="2">Belongs to the peptidase S49 family.</text>
</comment>
<gene>
    <name evidence="13" type="ORF">EANT1437_LOCUS7116</name>
</gene>
<evidence type="ECO:0000256" key="10">
    <source>
        <dbReference type="SAM" id="SignalP"/>
    </source>
</evidence>
<sequence length="380" mass="42312">MVIAGGSCLCACASTCLACITSIIAGNSDKLDGGNNKDDIVKIKLRRLNDRYYHEPQSRLLDKVRLNVVSNIKIVKEATEKESKAEKKVQQKQKKELEQKVTQDLEAGISTTDLKHKYRPVAFLIDFEGDVMLKNMELLRKQVSFIVHTAKPGVDRAIIILTSPGGSVAHYGLAASQLVRIRKANIHLTVCIDTIAASGGFMMASVANEIYAAPFAIVGSIGVVTQIPNFHRFLEKHDVDAYLFTSGKYKRTVDIIGEVTEEGKQKLQEQLDDIHGAFKDHVALSRPKLKESIEDVATGEYWLAVQAKELGLVDQIMTSDELLDHLVKDKQNDVIEIIQKKDKTHMISQFFTSITANLGLFNRFQQQQFQNNTPTPMAIS</sequence>
<evidence type="ECO:0000256" key="8">
    <source>
        <dbReference type="ARBA" id="ARBA00022989"/>
    </source>
</evidence>
<feature type="domain" description="Peptidase S49 N-terminal proteobacteria" evidence="12">
    <location>
        <begin position="38"/>
        <end position="178"/>
    </location>
</feature>
<dbReference type="Gene3D" id="3.90.226.10">
    <property type="entry name" value="2-enoyl-CoA Hydratase, Chain A, domain 1"/>
    <property type="match status" value="1"/>
</dbReference>
<keyword evidence="3" id="KW-1003">Cell membrane</keyword>
<dbReference type="AlphaFoldDB" id="A0A7S2RI01"/>
<dbReference type="GO" id="GO:0005886">
    <property type="term" value="C:plasma membrane"/>
    <property type="evidence" value="ECO:0007669"/>
    <property type="project" value="UniProtKB-SubCell"/>
</dbReference>
<keyword evidence="10" id="KW-0732">Signal</keyword>
<evidence type="ECO:0008006" key="14">
    <source>
        <dbReference type="Google" id="ProtNLM"/>
    </source>
</evidence>
<reference evidence="13" key="1">
    <citation type="submission" date="2021-01" db="EMBL/GenBank/DDBJ databases">
        <authorList>
            <person name="Corre E."/>
            <person name="Pelletier E."/>
            <person name="Niang G."/>
            <person name="Scheremetjew M."/>
            <person name="Finn R."/>
            <person name="Kale V."/>
            <person name="Holt S."/>
            <person name="Cochrane G."/>
            <person name="Meng A."/>
            <person name="Brown T."/>
            <person name="Cohen L."/>
        </authorList>
    </citation>
    <scope>NUCLEOTIDE SEQUENCE</scope>
    <source>
        <strain evidence="13">CCMP1452</strain>
    </source>
</reference>
<name>A0A7S2RI01_9STRA</name>
<feature type="signal peptide" evidence="10">
    <location>
        <begin position="1"/>
        <end position="18"/>
    </location>
</feature>
<accession>A0A7S2RI01</accession>
<evidence type="ECO:0000256" key="6">
    <source>
        <dbReference type="ARBA" id="ARBA00022801"/>
    </source>
</evidence>
<feature type="domain" description="Peptidase S49" evidence="11">
    <location>
        <begin position="182"/>
        <end position="330"/>
    </location>
</feature>
<dbReference type="GO" id="GO:0004252">
    <property type="term" value="F:serine-type endopeptidase activity"/>
    <property type="evidence" value="ECO:0007669"/>
    <property type="project" value="InterPro"/>
</dbReference>
<dbReference type="GO" id="GO:0006508">
    <property type="term" value="P:proteolysis"/>
    <property type="evidence" value="ECO:0007669"/>
    <property type="project" value="UniProtKB-KW"/>
</dbReference>
<keyword evidence="7" id="KW-0720">Serine protease</keyword>
<dbReference type="EMBL" id="HBHI01013899">
    <property type="protein sequence ID" value="CAD9671687.1"/>
    <property type="molecule type" value="Transcribed_RNA"/>
</dbReference>
<feature type="chain" id="PRO_5031443559" description="Peptidase S49 domain-containing protein" evidence="10">
    <location>
        <begin position="19"/>
        <end position="380"/>
    </location>
</feature>
<keyword evidence="6" id="KW-0378">Hydrolase</keyword>
<dbReference type="CDD" id="cd07023">
    <property type="entry name" value="S49_Sppa_N_C"/>
    <property type="match status" value="1"/>
</dbReference>
<keyword evidence="4" id="KW-0645">Protease</keyword>
<dbReference type="PANTHER" id="PTHR42987:SF4">
    <property type="entry name" value="PROTEASE SOHB-RELATED"/>
    <property type="match status" value="1"/>
</dbReference>
<evidence type="ECO:0000256" key="4">
    <source>
        <dbReference type="ARBA" id="ARBA00022670"/>
    </source>
</evidence>
<dbReference type="Gene3D" id="6.20.330.10">
    <property type="match status" value="1"/>
</dbReference>
<evidence type="ECO:0000256" key="3">
    <source>
        <dbReference type="ARBA" id="ARBA00022475"/>
    </source>
</evidence>
<dbReference type="SUPFAM" id="SSF52096">
    <property type="entry name" value="ClpP/crotonase"/>
    <property type="match status" value="1"/>
</dbReference>
<evidence type="ECO:0000256" key="9">
    <source>
        <dbReference type="ARBA" id="ARBA00023136"/>
    </source>
</evidence>
<dbReference type="InterPro" id="IPR029045">
    <property type="entry name" value="ClpP/crotonase-like_dom_sf"/>
</dbReference>
<evidence type="ECO:0000256" key="7">
    <source>
        <dbReference type="ARBA" id="ARBA00022825"/>
    </source>
</evidence>
<evidence type="ECO:0000256" key="5">
    <source>
        <dbReference type="ARBA" id="ARBA00022692"/>
    </source>
</evidence>